<feature type="transmembrane region" description="Helical" evidence="2">
    <location>
        <begin position="628"/>
        <end position="652"/>
    </location>
</feature>
<keyword evidence="5" id="KW-0808">Transferase</keyword>
<feature type="region of interest" description="Disordered" evidence="1">
    <location>
        <begin position="368"/>
        <end position="424"/>
    </location>
</feature>
<evidence type="ECO:0000313" key="6">
    <source>
        <dbReference type="Proteomes" id="UP001152797"/>
    </source>
</evidence>
<dbReference type="EMBL" id="CAMXCT030000484">
    <property type="protein sequence ID" value="CAL4766740.1"/>
    <property type="molecule type" value="Genomic_DNA"/>
</dbReference>
<feature type="transmembrane region" description="Helical" evidence="2">
    <location>
        <begin position="527"/>
        <end position="547"/>
    </location>
</feature>
<comment type="caution">
    <text evidence="3">The sequence shown here is derived from an EMBL/GenBank/DDBJ whole genome shotgun (WGS) entry which is preliminary data.</text>
</comment>
<evidence type="ECO:0000256" key="1">
    <source>
        <dbReference type="SAM" id="MobiDB-lite"/>
    </source>
</evidence>
<accession>A0A9P1FKG4</accession>
<keyword evidence="6" id="KW-1185">Reference proteome</keyword>
<dbReference type="Proteomes" id="UP001152797">
    <property type="component" value="Unassembled WGS sequence"/>
</dbReference>
<feature type="compositionally biased region" description="Polar residues" evidence="1">
    <location>
        <begin position="192"/>
        <end position="203"/>
    </location>
</feature>
<dbReference type="EMBL" id="CAMXCT020000484">
    <property type="protein sequence ID" value="CAL1132803.1"/>
    <property type="molecule type" value="Genomic_DNA"/>
</dbReference>
<evidence type="ECO:0000313" key="4">
    <source>
        <dbReference type="EMBL" id="CAL1132803.1"/>
    </source>
</evidence>
<feature type="region of interest" description="Disordered" evidence="1">
    <location>
        <begin position="191"/>
        <end position="350"/>
    </location>
</feature>
<reference evidence="3" key="1">
    <citation type="submission" date="2022-10" db="EMBL/GenBank/DDBJ databases">
        <authorList>
            <person name="Chen Y."/>
            <person name="Dougan E. K."/>
            <person name="Chan C."/>
            <person name="Rhodes N."/>
            <person name="Thang M."/>
        </authorList>
    </citation>
    <scope>NUCLEOTIDE SEQUENCE</scope>
</reference>
<feature type="transmembrane region" description="Helical" evidence="2">
    <location>
        <begin position="588"/>
        <end position="607"/>
    </location>
</feature>
<keyword evidence="5" id="KW-0418">Kinase</keyword>
<feature type="transmembrane region" description="Helical" evidence="2">
    <location>
        <begin position="484"/>
        <end position="506"/>
    </location>
</feature>
<evidence type="ECO:0000313" key="3">
    <source>
        <dbReference type="EMBL" id="CAI3979428.1"/>
    </source>
</evidence>
<feature type="compositionally biased region" description="Low complexity" evidence="1">
    <location>
        <begin position="400"/>
        <end position="409"/>
    </location>
</feature>
<dbReference type="EMBL" id="CAMXCT010000484">
    <property type="protein sequence ID" value="CAI3979428.1"/>
    <property type="molecule type" value="Genomic_DNA"/>
</dbReference>
<feature type="compositionally biased region" description="Polar residues" evidence="1">
    <location>
        <begin position="256"/>
        <end position="273"/>
    </location>
</feature>
<keyword evidence="2" id="KW-0472">Membrane</keyword>
<proteinExistence type="predicted"/>
<feature type="compositionally biased region" description="Polar residues" evidence="1">
    <location>
        <begin position="331"/>
        <end position="340"/>
    </location>
</feature>
<feature type="compositionally biased region" description="Basic and acidic residues" evidence="1">
    <location>
        <begin position="306"/>
        <end position="324"/>
    </location>
</feature>
<evidence type="ECO:0000313" key="5">
    <source>
        <dbReference type="EMBL" id="CAL4766740.1"/>
    </source>
</evidence>
<reference evidence="4" key="2">
    <citation type="submission" date="2024-04" db="EMBL/GenBank/DDBJ databases">
        <authorList>
            <person name="Chen Y."/>
            <person name="Shah S."/>
            <person name="Dougan E. K."/>
            <person name="Thang M."/>
            <person name="Chan C."/>
        </authorList>
    </citation>
    <scope>NUCLEOTIDE SEQUENCE [LARGE SCALE GENOMIC DNA]</scope>
</reference>
<feature type="region of interest" description="Disordered" evidence="1">
    <location>
        <begin position="53"/>
        <end position="97"/>
    </location>
</feature>
<name>A0A9P1FKG4_9DINO</name>
<feature type="transmembrane region" description="Helical" evidence="2">
    <location>
        <begin position="699"/>
        <end position="719"/>
    </location>
</feature>
<sequence length="785" mass="86025">MESSPCPPCMEPPNMGAEISTWDLLKAISAFHDSLAVQLSDLAAQVKQIHNNAPPTMLIRRPSNSSERSCSSQLKAPPRTSRSARSQKSPEGGVQNIYSPSQSLAIQALHMDMPHPLLLNKASKAPVTKGHSGPPAMPSLVLVGHDCKREKKKRATVDSQSASHMELPGAMMPVLPNPSVTLESGFAREVSKQSLPVPNSEQPADSMPMPSGNSVRSDGPRHGRSSSERSWARLGPVGADFESEDMMEQPSFVDDPSQSPRPSSHVSLQSPQPSAGPGRSASNPVIIHQEQPPPRSNEVAGPNASAKREQLERKQSVSFLEKETPGLAVSNKASLPSSAGSRRKSAELSRAVSTGNLTEVFKVKEKELTADLQSPGGQRVNSKKIPTESIREAPSPLEQVELSSVQSSTDSEEEQETEKASADDQLTVSRSNRWWLKLNFLSNFLVLHASKALGLIPMFGFETDGEHLGWRWWKRRSYETLSRLYHWFILVFLLLGVISLAMDLNFCHLKANEAEKLCIGLEAHNQYPPLAVDLTLFLAAAVVLFSWGGALKYKEMTELIYHSTADLSSYCEHNSLDQAWKIWSSSDAVWSLLLWLLLVVMRTGIILQHRALGSSGYVSDFLDSPPAVMWSLAVRALCFLVSSSVLVVASFWQLRTSHAMLLIVNAWSASFLGGHMSCSEAKHEWRRVSGLFRKTSRTFERCFAALGGTIVIIILAALYDLRQGRGVEVLSSLSVAFFLPAVLRTHASTTTACNRLPSLVTLCEADTEEEDQEYINLAMSFGGKI</sequence>
<feature type="compositionally biased region" description="Low complexity" evidence="1">
    <location>
        <begin position="60"/>
        <end position="72"/>
    </location>
</feature>
<keyword evidence="2" id="KW-1133">Transmembrane helix</keyword>
<feature type="compositionally biased region" description="Polar residues" evidence="1">
    <location>
        <begin position="371"/>
        <end position="380"/>
    </location>
</feature>
<feature type="compositionally biased region" description="Basic and acidic residues" evidence="1">
    <location>
        <begin position="218"/>
        <end position="231"/>
    </location>
</feature>
<dbReference type="GO" id="GO:0016301">
    <property type="term" value="F:kinase activity"/>
    <property type="evidence" value="ECO:0007669"/>
    <property type="project" value="UniProtKB-KW"/>
</dbReference>
<protein>
    <submittedName>
        <fullName evidence="5">Leucine-rich repeat and guanylate kinase domain-containing protein</fullName>
    </submittedName>
</protein>
<organism evidence="3">
    <name type="scientific">Cladocopium goreaui</name>
    <dbReference type="NCBI Taxonomy" id="2562237"/>
    <lineage>
        <taxon>Eukaryota</taxon>
        <taxon>Sar</taxon>
        <taxon>Alveolata</taxon>
        <taxon>Dinophyceae</taxon>
        <taxon>Suessiales</taxon>
        <taxon>Symbiodiniaceae</taxon>
        <taxon>Cladocopium</taxon>
    </lineage>
</organism>
<feature type="compositionally biased region" description="Polar residues" evidence="1">
    <location>
        <begin position="80"/>
        <end position="89"/>
    </location>
</feature>
<gene>
    <name evidence="3" type="ORF">C1SCF055_LOCUS7379</name>
</gene>
<evidence type="ECO:0000256" key="2">
    <source>
        <dbReference type="SAM" id="Phobius"/>
    </source>
</evidence>
<keyword evidence="2" id="KW-0812">Transmembrane</keyword>
<dbReference type="AlphaFoldDB" id="A0A9P1FKG4"/>